<dbReference type="OrthoDB" id="2288945at2759"/>
<sequence>MSLPNGQDNTNNNIAAQENRRVDGEGDVNMEMGRLSITEQNEFQGSTWDEIRVKIMEQFDKPEQRLKSMKAVLHMRQRHGEKVKTYAKTFHQRCIESGLDKYPKVKVVALLSSLEKKNDVYGLVVTKFSSDIWKQSMNDMVNYVAGLQLDSTENEKRSREDDAGTTHPN</sequence>
<reference evidence="2 3" key="1">
    <citation type="submission" date="2020-12" db="EMBL/GenBank/DDBJ databases">
        <title>Metabolic potential, ecology and presence of endohyphal bacteria is reflected in genomic diversity of Mucoromycotina.</title>
        <authorList>
            <person name="Muszewska A."/>
            <person name="Okrasinska A."/>
            <person name="Steczkiewicz K."/>
            <person name="Drgas O."/>
            <person name="Orlowska M."/>
            <person name="Perlinska-Lenart U."/>
            <person name="Aleksandrzak-Piekarczyk T."/>
            <person name="Szatraj K."/>
            <person name="Zielenkiewicz U."/>
            <person name="Pilsyk S."/>
            <person name="Malc E."/>
            <person name="Mieczkowski P."/>
            <person name="Kruszewska J.S."/>
            <person name="Biernat P."/>
            <person name="Pawlowska J."/>
        </authorList>
    </citation>
    <scope>NUCLEOTIDE SEQUENCE [LARGE SCALE GENOMIC DNA]</scope>
    <source>
        <strain evidence="2 3">CBS 142.35</strain>
    </source>
</reference>
<proteinExistence type="predicted"/>
<protein>
    <recommendedName>
        <fullName evidence="4">Retrotransposon gag domain-containing protein</fullName>
    </recommendedName>
</protein>
<keyword evidence="3" id="KW-1185">Reference proteome</keyword>
<organism evidence="2 3">
    <name type="scientific">Circinella minor</name>
    <dbReference type="NCBI Taxonomy" id="1195481"/>
    <lineage>
        <taxon>Eukaryota</taxon>
        <taxon>Fungi</taxon>
        <taxon>Fungi incertae sedis</taxon>
        <taxon>Mucoromycota</taxon>
        <taxon>Mucoromycotina</taxon>
        <taxon>Mucoromycetes</taxon>
        <taxon>Mucorales</taxon>
        <taxon>Lichtheimiaceae</taxon>
        <taxon>Circinella</taxon>
    </lineage>
</organism>
<feature type="region of interest" description="Disordered" evidence="1">
    <location>
        <begin position="1"/>
        <end position="24"/>
    </location>
</feature>
<evidence type="ECO:0008006" key="4">
    <source>
        <dbReference type="Google" id="ProtNLM"/>
    </source>
</evidence>
<name>A0A8H7RSK7_9FUNG</name>
<comment type="caution">
    <text evidence="2">The sequence shown here is derived from an EMBL/GenBank/DDBJ whole genome shotgun (WGS) entry which is preliminary data.</text>
</comment>
<gene>
    <name evidence="2" type="ORF">INT45_011236</name>
</gene>
<accession>A0A8H7RSK7</accession>
<dbReference type="Proteomes" id="UP000646827">
    <property type="component" value="Unassembled WGS sequence"/>
</dbReference>
<dbReference type="AlphaFoldDB" id="A0A8H7RSK7"/>
<dbReference type="EMBL" id="JAEPRB010000424">
    <property type="protein sequence ID" value="KAG2216304.1"/>
    <property type="molecule type" value="Genomic_DNA"/>
</dbReference>
<evidence type="ECO:0000313" key="3">
    <source>
        <dbReference type="Proteomes" id="UP000646827"/>
    </source>
</evidence>
<feature type="compositionally biased region" description="Polar residues" evidence="1">
    <location>
        <begin position="1"/>
        <end position="16"/>
    </location>
</feature>
<evidence type="ECO:0000256" key="1">
    <source>
        <dbReference type="SAM" id="MobiDB-lite"/>
    </source>
</evidence>
<evidence type="ECO:0000313" key="2">
    <source>
        <dbReference type="EMBL" id="KAG2216304.1"/>
    </source>
</evidence>